<keyword evidence="4" id="KW-1185">Reference proteome</keyword>
<protein>
    <submittedName>
        <fullName evidence="3">Enoyl-CoA hydratase</fullName>
    </submittedName>
</protein>
<dbReference type="Pfam" id="PF00378">
    <property type="entry name" value="ECH_1"/>
    <property type="match status" value="1"/>
</dbReference>
<dbReference type="InterPro" id="IPR018376">
    <property type="entry name" value="Enoyl-CoA_hyd/isom_CS"/>
</dbReference>
<dbReference type="SUPFAM" id="SSF52096">
    <property type="entry name" value="ClpP/crotonase"/>
    <property type="match status" value="1"/>
</dbReference>
<dbReference type="PANTHER" id="PTHR11941:SF173">
    <property type="entry name" value="3-HYDROXYBUTYRYL-COA DEHYDRATASE-LIKE PROTEIN, MITOCHONDRIAL"/>
    <property type="match status" value="1"/>
</dbReference>
<dbReference type="InParanoid" id="A0A151Z5V1"/>
<proteinExistence type="inferred from homology"/>
<dbReference type="GO" id="GO:0005739">
    <property type="term" value="C:mitochondrion"/>
    <property type="evidence" value="ECO:0007669"/>
    <property type="project" value="TreeGrafter"/>
</dbReference>
<dbReference type="CDD" id="cd06558">
    <property type="entry name" value="crotonase-like"/>
    <property type="match status" value="1"/>
</dbReference>
<comment type="similarity">
    <text evidence="1 2">Belongs to the enoyl-CoA hydratase/isomerase family.</text>
</comment>
<dbReference type="PANTHER" id="PTHR11941">
    <property type="entry name" value="ENOYL-COA HYDRATASE-RELATED"/>
    <property type="match status" value="1"/>
</dbReference>
<dbReference type="InterPro" id="IPR029045">
    <property type="entry name" value="ClpP/crotonase-like_dom_sf"/>
</dbReference>
<dbReference type="EMBL" id="LODT01000041">
    <property type="protein sequence ID" value="KYQ89331.1"/>
    <property type="molecule type" value="Genomic_DNA"/>
</dbReference>
<dbReference type="Proteomes" id="UP000076078">
    <property type="component" value="Unassembled WGS sequence"/>
</dbReference>
<gene>
    <name evidence="3" type="ORF">DLAC_09993</name>
</gene>
<dbReference type="GO" id="GO:0003824">
    <property type="term" value="F:catalytic activity"/>
    <property type="evidence" value="ECO:0007669"/>
    <property type="project" value="InterPro"/>
</dbReference>
<sequence>MFKQILINSSKLYRFYSTTTKEPLVLLEKHLGKDGKYNGVQIMKLNKPSAMNALNWEMGDDFKRLVAELEQDSTLRALVLTGAGDRAFSAGGDLQFLRERVNETPDQNAKIMEKFYNTYLSIRRVPVPIISAINGHAIGAGLCLALATDIRVASTKAKLGVTFVDIGIHGGMGSSHFLPRLVGHQVAARMLLTGDVILGEEAKRLGLVLDCVEPDQLMPVCLEMAERIATKNTIAVRSNTKTLRNIQNVGLDLSLNREADAQSQCYADKEYLKSPIFDKK</sequence>
<dbReference type="AlphaFoldDB" id="A0A151Z5V1"/>
<dbReference type="OrthoDB" id="2139957at2759"/>
<evidence type="ECO:0000313" key="4">
    <source>
        <dbReference type="Proteomes" id="UP000076078"/>
    </source>
</evidence>
<evidence type="ECO:0000256" key="2">
    <source>
        <dbReference type="RuleBase" id="RU003707"/>
    </source>
</evidence>
<dbReference type="OMA" id="SCDMVVC"/>
<dbReference type="InterPro" id="IPR001753">
    <property type="entry name" value="Enoyl-CoA_hydra/iso"/>
</dbReference>
<dbReference type="GO" id="GO:0006635">
    <property type="term" value="P:fatty acid beta-oxidation"/>
    <property type="evidence" value="ECO:0007669"/>
    <property type="project" value="TreeGrafter"/>
</dbReference>
<dbReference type="STRING" id="361077.A0A151Z5V1"/>
<reference evidence="3 4" key="1">
    <citation type="submission" date="2015-12" db="EMBL/GenBank/DDBJ databases">
        <title>Dictyostelia acquired genes for synthesis and detection of signals that induce cell-type specialization by lateral gene transfer from prokaryotes.</title>
        <authorList>
            <person name="Gloeckner G."/>
            <person name="Schaap P."/>
        </authorList>
    </citation>
    <scope>NUCLEOTIDE SEQUENCE [LARGE SCALE GENOMIC DNA]</scope>
    <source>
        <strain evidence="3 4">TK</strain>
    </source>
</reference>
<name>A0A151Z5V1_TIELA</name>
<evidence type="ECO:0000313" key="3">
    <source>
        <dbReference type="EMBL" id="KYQ89331.1"/>
    </source>
</evidence>
<accession>A0A151Z5V1</accession>
<dbReference type="Gene3D" id="3.90.226.10">
    <property type="entry name" value="2-enoyl-CoA Hydratase, Chain A, domain 1"/>
    <property type="match status" value="1"/>
</dbReference>
<organism evidence="3 4">
    <name type="scientific">Tieghemostelium lacteum</name>
    <name type="common">Slime mold</name>
    <name type="synonym">Dictyostelium lacteum</name>
    <dbReference type="NCBI Taxonomy" id="361077"/>
    <lineage>
        <taxon>Eukaryota</taxon>
        <taxon>Amoebozoa</taxon>
        <taxon>Evosea</taxon>
        <taxon>Eumycetozoa</taxon>
        <taxon>Dictyostelia</taxon>
        <taxon>Dictyosteliales</taxon>
        <taxon>Raperosteliaceae</taxon>
        <taxon>Tieghemostelium</taxon>
    </lineage>
</organism>
<comment type="caution">
    <text evidence="3">The sequence shown here is derived from an EMBL/GenBank/DDBJ whole genome shotgun (WGS) entry which is preliminary data.</text>
</comment>
<dbReference type="PROSITE" id="PS00166">
    <property type="entry name" value="ENOYL_COA_HYDRATASE"/>
    <property type="match status" value="1"/>
</dbReference>
<evidence type="ECO:0000256" key="1">
    <source>
        <dbReference type="ARBA" id="ARBA00005254"/>
    </source>
</evidence>